<sequence length="76" mass="8116">MSSSDRQIYVITLANQVQPESIIGQLQSCGVEVKEVLAALGQIIGQGSEQAAEQVRALDAVISVDAQRTYRALGDQ</sequence>
<dbReference type="AlphaFoldDB" id="A0AAU6WDM0"/>
<dbReference type="EMBL" id="CP125942">
    <property type="protein sequence ID" value="XAO45346.1"/>
    <property type="molecule type" value="Genomic_DNA"/>
</dbReference>
<dbReference type="Proteomes" id="UP001486888">
    <property type="component" value="Chromosome"/>
</dbReference>
<reference evidence="1 2" key="1">
    <citation type="submission" date="2023-05" db="EMBL/GenBank/DDBJ databases">
        <title>Glutamicibacter sp. B1, complete genome.</title>
        <authorList>
            <person name="Long Y.H."/>
            <person name="Fang T."/>
            <person name="Li X.Y."/>
        </authorList>
    </citation>
    <scope>NUCLEOTIDE SEQUENCE [LARGE SCALE GENOMIC DNA]</scope>
    <source>
        <strain evidence="1 2">B1</strain>
    </source>
</reference>
<name>A0AAU6WDM0_9MICC</name>
<evidence type="ECO:0000313" key="1">
    <source>
        <dbReference type="EMBL" id="XAO45346.1"/>
    </source>
</evidence>
<evidence type="ECO:0000313" key="2">
    <source>
        <dbReference type="Proteomes" id="UP001486888"/>
    </source>
</evidence>
<dbReference type="RefSeq" id="WP_345470795.1">
    <property type="nucleotide sequence ID" value="NZ_CP125942.1"/>
</dbReference>
<accession>A0AAU6WDM0</accession>
<dbReference type="KEGG" id="gey:QMQ05_13455"/>
<proteinExistence type="predicted"/>
<gene>
    <name evidence="1" type="ORF">QMQ05_13455</name>
</gene>
<protein>
    <submittedName>
        <fullName evidence="1">Uncharacterized protein</fullName>
    </submittedName>
</protein>
<keyword evidence="2" id="KW-1185">Reference proteome</keyword>
<organism evidence="1 2">
    <name type="scientific">Glutamicibacter ectropisis</name>
    <dbReference type="NCBI Taxonomy" id="3046593"/>
    <lineage>
        <taxon>Bacteria</taxon>
        <taxon>Bacillati</taxon>
        <taxon>Actinomycetota</taxon>
        <taxon>Actinomycetes</taxon>
        <taxon>Micrococcales</taxon>
        <taxon>Micrococcaceae</taxon>
        <taxon>Glutamicibacter</taxon>
    </lineage>
</organism>